<evidence type="ECO:0000313" key="3">
    <source>
        <dbReference type="Proteomes" id="UP001244443"/>
    </source>
</evidence>
<evidence type="ECO:0000313" key="2">
    <source>
        <dbReference type="EMBL" id="WKK83709.1"/>
    </source>
</evidence>
<protein>
    <submittedName>
        <fullName evidence="2">Transposase</fullName>
    </submittedName>
</protein>
<dbReference type="SMART" id="SM01321">
    <property type="entry name" value="Y1_Tnp"/>
    <property type="match status" value="1"/>
</dbReference>
<dbReference type="PANTHER" id="PTHR36966:SF1">
    <property type="entry name" value="REP-ASSOCIATED TYROSINE TRANSPOSASE"/>
    <property type="match status" value="1"/>
</dbReference>
<evidence type="ECO:0000259" key="1">
    <source>
        <dbReference type="SMART" id="SM01321"/>
    </source>
</evidence>
<proteinExistence type="predicted"/>
<dbReference type="GO" id="GO:0004803">
    <property type="term" value="F:transposase activity"/>
    <property type="evidence" value="ECO:0007669"/>
    <property type="project" value="InterPro"/>
</dbReference>
<dbReference type="AlphaFoldDB" id="A0AA49J9Z4"/>
<dbReference type="PANTHER" id="PTHR36966">
    <property type="entry name" value="REP-ASSOCIATED TYROSINE TRANSPOSASE"/>
    <property type="match status" value="1"/>
</dbReference>
<dbReference type="RefSeq" id="WP_302099901.1">
    <property type="nucleotide sequence ID" value="NZ_CP129970.2"/>
</dbReference>
<reference evidence="2" key="1">
    <citation type="submission" date="2023-08" db="EMBL/GenBank/DDBJ databases">
        <title>Comparative genomics and taxonomic characterization of three novel marine species of genus Marivirga.</title>
        <authorList>
            <person name="Muhammad N."/>
            <person name="Kim S.-G."/>
        </authorList>
    </citation>
    <scope>NUCLEOTIDE SEQUENCE [LARGE SCALE GENOMIC DNA]</scope>
    <source>
        <strain evidence="2">ABR2-2</strain>
    </source>
</reference>
<accession>A0AA49J9Z4</accession>
<dbReference type="InterPro" id="IPR002686">
    <property type="entry name" value="Transposase_17"/>
</dbReference>
<dbReference type="EMBL" id="CP129970">
    <property type="protein sequence ID" value="WKK83709.1"/>
    <property type="molecule type" value="Genomic_DNA"/>
</dbReference>
<keyword evidence="3" id="KW-1185">Reference proteome</keyword>
<dbReference type="SUPFAM" id="SSF143422">
    <property type="entry name" value="Transposase IS200-like"/>
    <property type="match status" value="1"/>
</dbReference>
<dbReference type="InterPro" id="IPR052715">
    <property type="entry name" value="RAYT_transposase"/>
</dbReference>
<sequence length="182" mass="21455">MSGDRYKIADQNALYFVTFTVVNWIDVFTRKAYKIEVVNSLNFCIQQKGLKVYAWCLMSKHLHLIISADEGFKLSDIIRDFKKFTAKRILNMIETEPESRREWMLQQFKFVGTILQRIKNYKFWKDDNHAIELTSKMIEGRLNYIHQNPVEALIVDNAEDYVYSSARDYCGRTGLVEISFLS</sequence>
<dbReference type="NCBIfam" id="NF047646">
    <property type="entry name" value="REP_Tyr_transpos"/>
    <property type="match status" value="1"/>
</dbReference>
<dbReference type="Pfam" id="PF01797">
    <property type="entry name" value="Y1_Tnp"/>
    <property type="match status" value="1"/>
</dbReference>
<dbReference type="GO" id="GO:0006313">
    <property type="term" value="P:DNA transposition"/>
    <property type="evidence" value="ECO:0007669"/>
    <property type="project" value="InterPro"/>
</dbReference>
<dbReference type="Gene3D" id="3.30.70.1290">
    <property type="entry name" value="Transposase IS200-like"/>
    <property type="match status" value="1"/>
</dbReference>
<feature type="domain" description="Transposase IS200-like" evidence="1">
    <location>
        <begin position="10"/>
        <end position="148"/>
    </location>
</feature>
<dbReference type="InterPro" id="IPR036515">
    <property type="entry name" value="Transposase_17_sf"/>
</dbReference>
<organism evidence="2 3">
    <name type="scientific">Marivirga arenosa</name>
    <dbReference type="NCBI Taxonomy" id="3059076"/>
    <lineage>
        <taxon>Bacteria</taxon>
        <taxon>Pseudomonadati</taxon>
        <taxon>Bacteroidota</taxon>
        <taxon>Cytophagia</taxon>
        <taxon>Cytophagales</taxon>
        <taxon>Marivirgaceae</taxon>
        <taxon>Marivirga</taxon>
    </lineage>
</organism>
<gene>
    <name evidence="2" type="ORF">QYS48_15635</name>
</gene>
<name>A0AA49J9Z4_9BACT</name>
<dbReference type="Proteomes" id="UP001244443">
    <property type="component" value="Chromosome"/>
</dbReference>
<dbReference type="GO" id="GO:0043565">
    <property type="term" value="F:sequence-specific DNA binding"/>
    <property type="evidence" value="ECO:0007669"/>
    <property type="project" value="TreeGrafter"/>
</dbReference>